<keyword evidence="10" id="KW-1185">Reference proteome</keyword>
<evidence type="ECO:0000256" key="8">
    <source>
        <dbReference type="RuleBase" id="RU000461"/>
    </source>
</evidence>
<keyword evidence="5 8" id="KW-0560">Oxidoreductase</keyword>
<evidence type="ECO:0000256" key="5">
    <source>
        <dbReference type="ARBA" id="ARBA00023002"/>
    </source>
</evidence>
<comment type="similarity">
    <text evidence="3 8">Belongs to the cytochrome P450 family.</text>
</comment>
<evidence type="ECO:0000256" key="4">
    <source>
        <dbReference type="ARBA" id="ARBA00022723"/>
    </source>
</evidence>
<dbReference type="PRINTS" id="PR00463">
    <property type="entry name" value="EP450I"/>
</dbReference>
<dbReference type="EMBL" id="JAACJN010000001">
    <property type="protein sequence ID" value="KAF5393698.1"/>
    <property type="molecule type" value="Genomic_DNA"/>
</dbReference>
<dbReference type="GO" id="GO:0005506">
    <property type="term" value="F:iron ion binding"/>
    <property type="evidence" value="ECO:0007669"/>
    <property type="project" value="InterPro"/>
</dbReference>
<reference evidence="9 10" key="1">
    <citation type="journal article" date="2020" name="ISME J.">
        <title>Uncovering the hidden diversity of litter-decomposition mechanisms in mushroom-forming fungi.</title>
        <authorList>
            <person name="Floudas D."/>
            <person name="Bentzer J."/>
            <person name="Ahren D."/>
            <person name="Johansson T."/>
            <person name="Persson P."/>
            <person name="Tunlid A."/>
        </authorList>
    </citation>
    <scope>NUCLEOTIDE SEQUENCE [LARGE SCALE GENOMIC DNA]</scope>
    <source>
        <strain evidence="9 10">CBS 406.79</strain>
    </source>
</reference>
<dbReference type="GO" id="GO:0004497">
    <property type="term" value="F:monooxygenase activity"/>
    <property type="evidence" value="ECO:0007669"/>
    <property type="project" value="UniProtKB-KW"/>
</dbReference>
<dbReference type="SUPFAM" id="SSF48264">
    <property type="entry name" value="Cytochrome P450"/>
    <property type="match status" value="1"/>
</dbReference>
<dbReference type="OrthoDB" id="1470350at2759"/>
<dbReference type="PANTHER" id="PTHR24305:SF157">
    <property type="entry name" value="N-ACETYLTRYPTOPHAN 6-HYDROXYLASE IVOC-RELATED"/>
    <property type="match status" value="1"/>
</dbReference>
<evidence type="ECO:0000256" key="3">
    <source>
        <dbReference type="ARBA" id="ARBA00010617"/>
    </source>
</evidence>
<comment type="cofactor">
    <cofactor evidence="1 7">
        <name>heme</name>
        <dbReference type="ChEBI" id="CHEBI:30413"/>
    </cofactor>
</comment>
<dbReference type="CDD" id="cd11062">
    <property type="entry name" value="CYP58-like"/>
    <property type="match status" value="1"/>
</dbReference>
<proteinExistence type="inferred from homology"/>
<dbReference type="PROSITE" id="PS00086">
    <property type="entry name" value="CYTOCHROME_P450"/>
    <property type="match status" value="1"/>
</dbReference>
<comment type="caution">
    <text evidence="9">The sequence shown here is derived from an EMBL/GenBank/DDBJ whole genome shotgun (WGS) entry which is preliminary data.</text>
</comment>
<name>A0A8H5MH20_9AGAR</name>
<dbReference type="InterPro" id="IPR017972">
    <property type="entry name" value="Cyt_P450_CS"/>
</dbReference>
<keyword evidence="4 7" id="KW-0479">Metal-binding</keyword>
<protein>
    <recommendedName>
        <fullName evidence="11">Cytochrome P450</fullName>
    </recommendedName>
</protein>
<gene>
    <name evidence="9" type="ORF">D9757_000365</name>
</gene>
<evidence type="ECO:0000256" key="6">
    <source>
        <dbReference type="ARBA" id="ARBA00023004"/>
    </source>
</evidence>
<dbReference type="PRINTS" id="PR00385">
    <property type="entry name" value="P450"/>
</dbReference>
<keyword evidence="8" id="KW-0503">Monooxygenase</keyword>
<dbReference type="Gene3D" id="1.10.630.10">
    <property type="entry name" value="Cytochrome P450"/>
    <property type="match status" value="1"/>
</dbReference>
<evidence type="ECO:0000313" key="10">
    <source>
        <dbReference type="Proteomes" id="UP000518752"/>
    </source>
</evidence>
<keyword evidence="7 8" id="KW-0349">Heme</keyword>
<evidence type="ECO:0000256" key="1">
    <source>
        <dbReference type="ARBA" id="ARBA00001971"/>
    </source>
</evidence>
<dbReference type="InterPro" id="IPR001128">
    <property type="entry name" value="Cyt_P450"/>
</dbReference>
<evidence type="ECO:0000256" key="2">
    <source>
        <dbReference type="ARBA" id="ARBA00005179"/>
    </source>
</evidence>
<organism evidence="9 10">
    <name type="scientific">Collybiopsis confluens</name>
    <dbReference type="NCBI Taxonomy" id="2823264"/>
    <lineage>
        <taxon>Eukaryota</taxon>
        <taxon>Fungi</taxon>
        <taxon>Dikarya</taxon>
        <taxon>Basidiomycota</taxon>
        <taxon>Agaricomycotina</taxon>
        <taxon>Agaricomycetes</taxon>
        <taxon>Agaricomycetidae</taxon>
        <taxon>Agaricales</taxon>
        <taxon>Marasmiineae</taxon>
        <taxon>Omphalotaceae</taxon>
        <taxon>Collybiopsis</taxon>
    </lineage>
</organism>
<feature type="binding site" description="axial binding residue" evidence="7">
    <location>
        <position position="439"/>
    </location>
    <ligand>
        <name>heme</name>
        <dbReference type="ChEBI" id="CHEBI:30413"/>
    </ligand>
    <ligandPart>
        <name>Fe</name>
        <dbReference type="ChEBI" id="CHEBI:18248"/>
    </ligandPart>
</feature>
<dbReference type="InterPro" id="IPR036396">
    <property type="entry name" value="Cyt_P450_sf"/>
</dbReference>
<sequence>MFVLLASLAASYLATLTLYRLLFHPLHRYPGPALAALTNWYGKYYSLVEGGQLVYKIEKLHELYGPVIRIGPNTLHFNDRRAYHDIYTHGSSLTKEPRFYHGFGAHARQSSLAFCEPQDSKNRRSLLAPLFSRQAIIKLEYAVQTKVDQLIDILEEHYGSPESSVKMSVAYRSLTTDIITDYCFSDSANVLADWKFSHPIVQSTRDRIRRMWIQIYFPFLIDLVMSAPQKILLCLFPDFRSFVEMHERYERQIDRYISNPEEMSTADHETIYHHLLSPKDPKMRPSKTSLIHEAFMLVAAGSETVASTCTVGTYYALQEPSIRLRLTEELREAWPDKGRPLSFTALEKLPYLTAVIKESLRMAIGPIHPLPRVVGRETPEIGGLRLPPGTIVETSTFFMHTNPEVFNDPLIFNPERWLVKDTSEMMLDFVPFSKGPRQCIALNLAWSELYLILGNIFRKLEIKPVKENAQADMTLGKILDYVAPLWEKSHYEVFVNQVKD</sequence>
<comment type="pathway">
    <text evidence="2">Secondary metabolite biosynthesis.</text>
</comment>
<dbReference type="PANTHER" id="PTHR24305">
    <property type="entry name" value="CYTOCHROME P450"/>
    <property type="match status" value="1"/>
</dbReference>
<evidence type="ECO:0008006" key="11">
    <source>
        <dbReference type="Google" id="ProtNLM"/>
    </source>
</evidence>
<dbReference type="GO" id="GO:0016705">
    <property type="term" value="F:oxidoreductase activity, acting on paired donors, with incorporation or reduction of molecular oxygen"/>
    <property type="evidence" value="ECO:0007669"/>
    <property type="project" value="InterPro"/>
</dbReference>
<keyword evidence="6 7" id="KW-0408">Iron</keyword>
<dbReference type="Proteomes" id="UP000518752">
    <property type="component" value="Unassembled WGS sequence"/>
</dbReference>
<evidence type="ECO:0000256" key="7">
    <source>
        <dbReference type="PIRSR" id="PIRSR602401-1"/>
    </source>
</evidence>
<accession>A0A8H5MH20</accession>
<dbReference type="Pfam" id="PF00067">
    <property type="entry name" value="p450"/>
    <property type="match status" value="1"/>
</dbReference>
<dbReference type="InterPro" id="IPR002401">
    <property type="entry name" value="Cyt_P450_E_grp-I"/>
</dbReference>
<dbReference type="AlphaFoldDB" id="A0A8H5MH20"/>
<dbReference type="GO" id="GO:0020037">
    <property type="term" value="F:heme binding"/>
    <property type="evidence" value="ECO:0007669"/>
    <property type="project" value="InterPro"/>
</dbReference>
<dbReference type="InterPro" id="IPR050121">
    <property type="entry name" value="Cytochrome_P450_monoxygenase"/>
</dbReference>
<evidence type="ECO:0000313" key="9">
    <source>
        <dbReference type="EMBL" id="KAF5393698.1"/>
    </source>
</evidence>